<dbReference type="InterPro" id="IPR036909">
    <property type="entry name" value="Cyt_c-like_dom_sf"/>
</dbReference>
<keyword evidence="3 6" id="KW-0479">Metal-binding</keyword>
<feature type="binding site" description="covalent" evidence="6">
    <location>
        <position position="111"/>
    </location>
    <ligand>
        <name>heme c</name>
        <dbReference type="ChEBI" id="CHEBI:61717"/>
    </ligand>
</feature>
<reference evidence="8 9" key="1">
    <citation type="submission" date="2019-03" db="EMBL/GenBank/DDBJ databases">
        <title>Comparative insights into the high quality Complete genome sequence of highly metal resistant Cupriavidus metallidurans strain BS1 isolated from a gold-copper mine.</title>
        <authorList>
            <person name="Mazhar H.S."/>
            <person name="Rensing C."/>
        </authorList>
    </citation>
    <scope>NUCLEOTIDE SEQUENCE [LARGE SCALE GENOMIC DNA]</scope>
    <source>
        <strain evidence="8 9">BS1</strain>
    </source>
</reference>
<feature type="domain" description="Cytochrome c" evidence="7">
    <location>
        <begin position="23"/>
        <end position="132"/>
    </location>
</feature>
<evidence type="ECO:0000313" key="9">
    <source>
        <dbReference type="Proteomes" id="UP000253772"/>
    </source>
</evidence>
<dbReference type="PROSITE" id="PS51007">
    <property type="entry name" value="CYTC"/>
    <property type="match status" value="1"/>
</dbReference>
<keyword evidence="1" id="KW-0813">Transport</keyword>
<evidence type="ECO:0000256" key="1">
    <source>
        <dbReference type="ARBA" id="ARBA00022448"/>
    </source>
</evidence>
<proteinExistence type="predicted"/>
<organism evidence="8 9">
    <name type="scientific">Cupriavidus metallidurans</name>
    <dbReference type="NCBI Taxonomy" id="119219"/>
    <lineage>
        <taxon>Bacteria</taxon>
        <taxon>Pseudomonadati</taxon>
        <taxon>Pseudomonadota</taxon>
        <taxon>Betaproteobacteria</taxon>
        <taxon>Burkholderiales</taxon>
        <taxon>Burkholderiaceae</taxon>
        <taxon>Cupriavidus</taxon>
    </lineage>
</organism>
<keyword evidence="4" id="KW-0249">Electron transport</keyword>
<feature type="binding site" description="covalent" evidence="6">
    <location>
        <position position="62"/>
    </location>
    <ligand>
        <name>heme c</name>
        <dbReference type="ChEBI" id="CHEBI:61717"/>
    </ligand>
</feature>
<accession>A0A482IYW8</accession>
<evidence type="ECO:0000256" key="6">
    <source>
        <dbReference type="PIRSR" id="PIRSR602324-1"/>
    </source>
</evidence>
<dbReference type="SUPFAM" id="SSF46626">
    <property type="entry name" value="Cytochrome c"/>
    <property type="match status" value="1"/>
</dbReference>
<dbReference type="GO" id="GO:0005506">
    <property type="term" value="F:iron ion binding"/>
    <property type="evidence" value="ECO:0007669"/>
    <property type="project" value="InterPro"/>
</dbReference>
<evidence type="ECO:0000256" key="3">
    <source>
        <dbReference type="ARBA" id="ARBA00022723"/>
    </source>
</evidence>
<dbReference type="InterPro" id="IPR002324">
    <property type="entry name" value="Cyt_c_ID"/>
</dbReference>
<keyword evidence="2 6" id="KW-0349">Heme</keyword>
<dbReference type="PRINTS" id="PR00606">
    <property type="entry name" value="CYTCHROMECID"/>
</dbReference>
<dbReference type="EMBL" id="CP037901">
    <property type="protein sequence ID" value="QBP13136.1"/>
    <property type="molecule type" value="Genomic_DNA"/>
</dbReference>
<sequence length="138" mass="15009">MSARHALRGPAGRSFRRHDELMKSKMKSKKAFVFAVYSTWAAVLGLLNPAAHAAPSSSEETCRACHALDTVKVGPPFRAIASRYHDDADAVDKLKQSMLQGSSGKWGTAQMPPNPITPAEATRFAHWILQLAAPGQRN</sequence>
<gene>
    <name evidence="8" type="ORF">DDF84_026210</name>
</gene>
<dbReference type="Proteomes" id="UP000253772">
    <property type="component" value="Chromosome c2"/>
</dbReference>
<comment type="PTM">
    <text evidence="6">Binds 1 heme c group covalently per subunit.</text>
</comment>
<evidence type="ECO:0000256" key="2">
    <source>
        <dbReference type="ARBA" id="ARBA00022617"/>
    </source>
</evidence>
<dbReference type="Gene3D" id="1.10.760.10">
    <property type="entry name" value="Cytochrome c-like domain"/>
    <property type="match status" value="1"/>
</dbReference>
<evidence type="ECO:0000256" key="5">
    <source>
        <dbReference type="ARBA" id="ARBA00023004"/>
    </source>
</evidence>
<evidence type="ECO:0000256" key="4">
    <source>
        <dbReference type="ARBA" id="ARBA00022982"/>
    </source>
</evidence>
<dbReference type="AlphaFoldDB" id="A0A482IYW8"/>
<keyword evidence="5 6" id="KW-0408">Iron</keyword>
<feature type="binding site" description="covalent" evidence="6">
    <location>
        <position position="66"/>
    </location>
    <ligand>
        <name>heme c</name>
        <dbReference type="ChEBI" id="CHEBI:61717"/>
    </ligand>
</feature>
<dbReference type="GO" id="GO:0009055">
    <property type="term" value="F:electron transfer activity"/>
    <property type="evidence" value="ECO:0007669"/>
    <property type="project" value="InterPro"/>
</dbReference>
<dbReference type="Pfam" id="PF00034">
    <property type="entry name" value="Cytochrom_C"/>
    <property type="match status" value="1"/>
</dbReference>
<dbReference type="OrthoDB" id="9007105at2"/>
<dbReference type="GO" id="GO:0020037">
    <property type="term" value="F:heme binding"/>
    <property type="evidence" value="ECO:0007669"/>
    <property type="project" value="InterPro"/>
</dbReference>
<name>A0A482IYW8_9BURK</name>
<evidence type="ECO:0000313" key="8">
    <source>
        <dbReference type="EMBL" id="QBP13136.1"/>
    </source>
</evidence>
<dbReference type="InterPro" id="IPR009056">
    <property type="entry name" value="Cyt_c-like_dom"/>
</dbReference>
<evidence type="ECO:0000259" key="7">
    <source>
        <dbReference type="PROSITE" id="PS51007"/>
    </source>
</evidence>
<protein>
    <submittedName>
        <fullName evidence="8">Cytochrome C</fullName>
    </submittedName>
</protein>